<evidence type="ECO:0000313" key="2">
    <source>
        <dbReference type="Proteomes" id="UP000323994"/>
    </source>
</evidence>
<dbReference type="Proteomes" id="UP000323994">
    <property type="component" value="Unassembled WGS sequence"/>
</dbReference>
<keyword evidence="2" id="KW-1185">Reference proteome</keyword>
<organism evidence="1 2">
    <name type="scientific">Dyadobacter flavalbus</name>
    <dbReference type="NCBI Taxonomy" id="2579942"/>
    <lineage>
        <taxon>Bacteria</taxon>
        <taxon>Pseudomonadati</taxon>
        <taxon>Bacteroidota</taxon>
        <taxon>Cytophagia</taxon>
        <taxon>Cytophagales</taxon>
        <taxon>Spirosomataceae</taxon>
        <taxon>Dyadobacter</taxon>
    </lineage>
</organism>
<protein>
    <submittedName>
        <fullName evidence="1">Phage tail tape measure protein</fullName>
    </submittedName>
</protein>
<name>A0A5M8QTQ4_9BACT</name>
<reference evidence="1 2" key="1">
    <citation type="submission" date="2019-05" db="EMBL/GenBank/DDBJ databases">
        <authorList>
            <person name="Qu J.-H."/>
        </authorList>
    </citation>
    <scope>NUCLEOTIDE SEQUENCE [LARGE SCALE GENOMIC DNA]</scope>
    <source>
        <strain evidence="1 2">NS28</strain>
    </source>
</reference>
<sequence>MLNPETSTRTSAAAQAAALCSPIPKAIIMADTSIPTIAFKNDLTYDIVIYDSFDDEDSDDDANASFFGTLTSLGTVGANSTVNIQPIHRSSAFIIESAADKKPVKRCTKLGSNKTLTSFEIAKADEDAMTATFQLINLVNNTPADPVAAAFKKILSSDDIVTDMNAFFQQQPAYASCTFQTYMMAVTYLATLPPAPATPAVTYYSLSKMAAMMGATWPGGLPDVAVSNFKVTDKNSVLVISGDIDISTLSFESPQISANVARILGDKKVLTFDLIFNHGVNVGIFGTRLILLLDTIDIPAGSSQVHITKPTITIDINPLFKFVVFTLTGTIPFNVFSKSFDANLSLTVDNVEAAIGVVIAGDHASLPAPPVIKGVHFNEFGVGMGIIFSPPAFALGLQGKFHIGDGADMPVDIADDTFAVVCKFDSEVPEPVYASFYVPKMDINQVLAMFTNAGSNLDVPVTFTDLSFKWAENPMEPFVLPDGTLSEMAYGFSAAASVFAFQFFGDVEVDMNNGLTANIQASPVALGNVFKLSGDGPGVTIKVDASGNPIKNNQIRDSKVLQDALAAAVDKQMVAPGGPVLAIQTFSSPFLHVKANASLFELAGVAIEADIDKTGIRFLLDYGAVLKEKMSVTLSDFHNLAASFEYYMNTTITIPPVGGVKMGSFTLAADVEAHLAIQTSLSDITMKFGGSFDFEGLKRTFGDFNADINIKKMTDLIGAGISWIEAQATQLFGEFLGDAGKWASRVKSGFITGCDEVGTVLYRAFKKDDASVVAGIMKAAGFAADEIAGNIKNAWKCGITDVTYAMRAAGFSPQDIAAGMQKAFNAADQDVANAYKALSYTANDVAGVAKSVYGQASAGTAVILKNAGYAAQDASNALQATFNSGVDDITSAMKTAGYAAQDVASSIKNTFNISVSAVSDAMKQAGYVADDIKNAFESLGGDFANFASEVWNKINPSNW</sequence>
<proteinExistence type="predicted"/>
<dbReference type="EMBL" id="VBSN01000049">
    <property type="protein sequence ID" value="KAA6438430.1"/>
    <property type="molecule type" value="Genomic_DNA"/>
</dbReference>
<evidence type="ECO:0000313" key="1">
    <source>
        <dbReference type="EMBL" id="KAA6438430.1"/>
    </source>
</evidence>
<accession>A0A5M8QTQ4</accession>
<dbReference type="RefSeq" id="WP_139013232.1">
    <property type="nucleotide sequence ID" value="NZ_VBSN01000049.1"/>
</dbReference>
<dbReference type="OrthoDB" id="907191at2"/>
<dbReference type="AlphaFoldDB" id="A0A5M8QTQ4"/>
<gene>
    <name evidence="1" type="ORF">FEM33_17230</name>
</gene>
<comment type="caution">
    <text evidence="1">The sequence shown here is derived from an EMBL/GenBank/DDBJ whole genome shotgun (WGS) entry which is preliminary data.</text>
</comment>